<keyword evidence="1" id="KW-1133">Transmembrane helix</keyword>
<proteinExistence type="predicted"/>
<keyword evidence="1" id="KW-0472">Membrane</keyword>
<accession>A0ABM9Y0R6</accession>
<protein>
    <submittedName>
        <fullName evidence="2">Tetrathionate reductase subunit C</fullName>
    </submittedName>
</protein>
<keyword evidence="1" id="KW-0812">Transmembrane</keyword>
<organism evidence="2 3">
    <name type="scientific">Yersinia bercovieri ATCC 43970</name>
    <dbReference type="NCBI Taxonomy" id="349968"/>
    <lineage>
        <taxon>Bacteria</taxon>
        <taxon>Pseudomonadati</taxon>
        <taxon>Pseudomonadota</taxon>
        <taxon>Gammaproteobacteria</taxon>
        <taxon>Enterobacterales</taxon>
        <taxon>Yersiniaceae</taxon>
        <taxon>Yersinia</taxon>
    </lineage>
</organism>
<evidence type="ECO:0000313" key="2">
    <source>
        <dbReference type="EMBL" id="EEQ07287.1"/>
    </source>
</evidence>
<sequence length="72" mass="8010">MRWLLLMQTQTLPKYNILVNPYSLPLGSEGLLAIIGTFGLWIAVIIAVREGVSWLEQKVSGGKTFEGEMHHG</sequence>
<gene>
    <name evidence="2" type="ORF">yberc0001_24190</name>
</gene>
<evidence type="ECO:0000313" key="3">
    <source>
        <dbReference type="Proteomes" id="UP000010319"/>
    </source>
</evidence>
<reference evidence="2" key="1">
    <citation type="submission" date="2008-12" db="EMBL/GenBank/DDBJ databases">
        <title>Annotation of the Yersinia bercovieri ATCC 43970 genome.</title>
        <authorList>
            <person name="Read T.D."/>
            <person name="Akmal A."/>
            <person name="Bishop-Lilly K."/>
            <person name="Chen P.E."/>
            <person name="Cook C."/>
            <person name="Kiley M.P."/>
            <person name="Lentz S."/>
            <person name="Mateczun A."/>
            <person name="Nagarajan N."/>
            <person name="Nolan N."/>
            <person name="Osborne B.I."/>
            <person name="Pop M."/>
            <person name="Sozhamannan S."/>
            <person name="Stewart A.C."/>
            <person name="Sulakvelidze A."/>
            <person name="Thomason B."/>
            <person name="Willner K."/>
            <person name="Zwick M.E."/>
        </authorList>
    </citation>
    <scope>NUCLEOTIDE SEQUENCE [LARGE SCALE GENOMIC DNA]</scope>
    <source>
        <strain evidence="2">ATCC 43970</strain>
    </source>
</reference>
<comment type="caution">
    <text evidence="2">The sequence shown here is derived from an EMBL/GenBank/DDBJ whole genome shotgun (WGS) entry which is preliminary data.</text>
</comment>
<name>A0ABM9Y0R6_YERBE</name>
<evidence type="ECO:0000256" key="1">
    <source>
        <dbReference type="SAM" id="Phobius"/>
    </source>
</evidence>
<dbReference type="Proteomes" id="UP000010319">
    <property type="component" value="Unassembled WGS sequence"/>
</dbReference>
<feature type="transmembrane region" description="Helical" evidence="1">
    <location>
        <begin position="30"/>
        <end position="48"/>
    </location>
</feature>
<dbReference type="EMBL" id="AALC02000013">
    <property type="protein sequence ID" value="EEQ07287.1"/>
    <property type="molecule type" value="Genomic_DNA"/>
</dbReference>
<keyword evidence="3" id="KW-1185">Reference proteome</keyword>